<dbReference type="PANTHER" id="PTHR33284:SF1">
    <property type="entry name" value="RIBOSOMAL PROTEIN L25_GLN-TRNA SYNTHETASE, ANTI-CODON-BINDING DOMAIN-CONTAINING PROTEIN"/>
    <property type="match status" value="1"/>
</dbReference>
<proteinExistence type="inferred from homology"/>
<dbReference type="NCBIfam" id="TIGR00731">
    <property type="entry name" value="bL25_bact_ctc"/>
    <property type="match status" value="1"/>
</dbReference>
<dbReference type="GO" id="GO:0022625">
    <property type="term" value="C:cytosolic large ribosomal subunit"/>
    <property type="evidence" value="ECO:0007669"/>
    <property type="project" value="TreeGrafter"/>
</dbReference>
<keyword evidence="3 7" id="KW-0689">Ribosomal protein</keyword>
<keyword evidence="2" id="KW-0694">RNA-binding</keyword>
<dbReference type="Pfam" id="PF01386">
    <property type="entry name" value="Ribosomal_L25p"/>
    <property type="match status" value="1"/>
</dbReference>
<evidence type="ECO:0000256" key="3">
    <source>
        <dbReference type="ARBA" id="ARBA00022980"/>
    </source>
</evidence>
<dbReference type="CDD" id="cd00495">
    <property type="entry name" value="Ribosomal_L25_TL5_CTC"/>
    <property type="match status" value="1"/>
</dbReference>
<comment type="caution">
    <text evidence="7">The sequence shown here is derived from an EMBL/GenBank/DDBJ whole genome shotgun (WGS) entry which is preliminary data.</text>
</comment>
<dbReference type="GO" id="GO:0003735">
    <property type="term" value="F:structural constituent of ribosome"/>
    <property type="evidence" value="ECO:0007669"/>
    <property type="project" value="InterPro"/>
</dbReference>
<dbReference type="Pfam" id="PF14693">
    <property type="entry name" value="Ribosomal_TL5_C"/>
    <property type="match status" value="1"/>
</dbReference>
<dbReference type="EMBL" id="PFGC01000056">
    <property type="protein sequence ID" value="PIW36417.1"/>
    <property type="molecule type" value="Genomic_DNA"/>
</dbReference>
<evidence type="ECO:0000313" key="8">
    <source>
        <dbReference type="Proteomes" id="UP000230292"/>
    </source>
</evidence>
<dbReference type="InterPro" id="IPR020930">
    <property type="entry name" value="Ribosomal_uL5_bac-type"/>
</dbReference>
<protein>
    <submittedName>
        <fullName evidence="7">50S ribosomal protein L25</fullName>
    </submittedName>
</protein>
<dbReference type="InterPro" id="IPR037121">
    <property type="entry name" value="Ribosomal_bL25_C"/>
</dbReference>
<accession>A0A2M7H2E2</accession>
<organism evidence="7 8">
    <name type="scientific">Candidatus Kerfeldbacteria bacterium CG15_BIG_FIL_POST_REV_8_21_14_020_45_12</name>
    <dbReference type="NCBI Taxonomy" id="2014247"/>
    <lineage>
        <taxon>Bacteria</taxon>
        <taxon>Candidatus Kerfeldiibacteriota</taxon>
    </lineage>
</organism>
<dbReference type="Gene3D" id="2.170.120.20">
    <property type="entry name" value="Ribosomal protein L25, beta domain"/>
    <property type="match status" value="1"/>
</dbReference>
<sequence length="202" mass="21950">MSENYALKAATRSGLGRKAAKKDRLNNSIPAVLYGHGIPTQPLMLNQLDFVRIFRSAGESTLIDLSVDAGESVKVLIHSIQQDPLKDTISHVDFYQVRMDEELTAEVELVFIGEAPAVKDLGGTLVKNFSNIEIQCLPKDLLHNIEIDISALASFDDLIRVKDIKLPAGVVSLTDSEGVIAAVSAPRTAEELAALEEEVVEN</sequence>
<evidence type="ECO:0000256" key="2">
    <source>
        <dbReference type="ARBA" id="ARBA00022884"/>
    </source>
</evidence>
<dbReference type="InterPro" id="IPR029751">
    <property type="entry name" value="Ribosomal_L25_dom"/>
</dbReference>
<evidence type="ECO:0000313" key="7">
    <source>
        <dbReference type="EMBL" id="PIW36417.1"/>
    </source>
</evidence>
<feature type="non-terminal residue" evidence="7">
    <location>
        <position position="202"/>
    </location>
</feature>
<evidence type="ECO:0000259" key="5">
    <source>
        <dbReference type="Pfam" id="PF01386"/>
    </source>
</evidence>
<dbReference type="InterPro" id="IPR020056">
    <property type="entry name" value="Rbsml_bL25/Gln-tRNA_synth_N"/>
</dbReference>
<dbReference type="GO" id="GO:0008097">
    <property type="term" value="F:5S rRNA binding"/>
    <property type="evidence" value="ECO:0007669"/>
    <property type="project" value="InterPro"/>
</dbReference>
<feature type="domain" description="Large ribosomal subunit protein bL25 beta" evidence="6">
    <location>
        <begin position="103"/>
        <end position="187"/>
    </location>
</feature>
<dbReference type="AlphaFoldDB" id="A0A2M7H2E2"/>
<dbReference type="Proteomes" id="UP000230292">
    <property type="component" value="Unassembled WGS sequence"/>
</dbReference>
<reference evidence="7 8" key="1">
    <citation type="submission" date="2017-09" db="EMBL/GenBank/DDBJ databases">
        <title>Depth-based differentiation of microbial function through sediment-hosted aquifers and enrichment of novel symbionts in the deep terrestrial subsurface.</title>
        <authorList>
            <person name="Probst A.J."/>
            <person name="Ladd B."/>
            <person name="Jarett J.K."/>
            <person name="Geller-Mcgrath D.E."/>
            <person name="Sieber C.M."/>
            <person name="Emerson J.B."/>
            <person name="Anantharaman K."/>
            <person name="Thomas B.C."/>
            <person name="Malmstrom R."/>
            <person name="Stieglmeier M."/>
            <person name="Klingl A."/>
            <person name="Woyke T."/>
            <person name="Ryan C.M."/>
            <person name="Banfield J.F."/>
        </authorList>
    </citation>
    <scope>NUCLEOTIDE SEQUENCE [LARGE SCALE GENOMIC DNA]</scope>
    <source>
        <strain evidence="7">CG15_BIG_FIL_POST_REV_8_21_14_020_45_12</strain>
    </source>
</reference>
<name>A0A2M7H2E2_9BACT</name>
<keyword evidence="1" id="KW-0699">rRNA-binding</keyword>
<evidence type="ECO:0000256" key="1">
    <source>
        <dbReference type="ARBA" id="ARBA00022730"/>
    </source>
</evidence>
<dbReference type="InterPro" id="IPR020057">
    <property type="entry name" value="Ribosomal_bL25_b-dom"/>
</dbReference>
<gene>
    <name evidence="7" type="ORF">COW24_05475</name>
</gene>
<dbReference type="PANTHER" id="PTHR33284">
    <property type="entry name" value="RIBOSOMAL PROTEIN L25/GLN-TRNA SYNTHETASE, ANTI-CODON-BINDING DOMAIN-CONTAINING PROTEIN"/>
    <property type="match status" value="1"/>
</dbReference>
<dbReference type="Gene3D" id="2.40.240.10">
    <property type="entry name" value="Ribosomal Protein L25, Chain P"/>
    <property type="match status" value="1"/>
</dbReference>
<feature type="domain" description="Large ribosomal subunit protein bL25 L25" evidence="5">
    <location>
        <begin position="7"/>
        <end position="94"/>
    </location>
</feature>
<dbReference type="SUPFAM" id="SSF50715">
    <property type="entry name" value="Ribosomal protein L25-like"/>
    <property type="match status" value="1"/>
</dbReference>
<dbReference type="InterPro" id="IPR001021">
    <property type="entry name" value="Ribosomal_bL25_long"/>
</dbReference>
<evidence type="ECO:0000259" key="6">
    <source>
        <dbReference type="Pfam" id="PF14693"/>
    </source>
</evidence>
<keyword evidence="4" id="KW-0687">Ribonucleoprotein</keyword>
<dbReference type="HAMAP" id="MF_01334">
    <property type="entry name" value="Ribosomal_bL25_CTC"/>
    <property type="match status" value="1"/>
</dbReference>
<dbReference type="InterPro" id="IPR011035">
    <property type="entry name" value="Ribosomal_bL25/Gln-tRNA_synth"/>
</dbReference>
<evidence type="ECO:0000256" key="4">
    <source>
        <dbReference type="ARBA" id="ARBA00023274"/>
    </source>
</evidence>
<dbReference type="GO" id="GO:0006412">
    <property type="term" value="P:translation"/>
    <property type="evidence" value="ECO:0007669"/>
    <property type="project" value="InterPro"/>
</dbReference>